<evidence type="ECO:0000313" key="2">
    <source>
        <dbReference type="EMBL" id="AJQ16977.1"/>
    </source>
</evidence>
<reference evidence="1" key="1">
    <citation type="submission" date="2013-08" db="EMBL/GenBank/DDBJ databases">
        <title>Genetic Structure of Residential Plasmids in Lactobacillus sakei KCA311.</title>
        <authorList>
            <person name="Woo D.R."/>
            <person name="Ahn C."/>
        </authorList>
    </citation>
    <scope>NUCLEOTIDE SEQUENCE</scope>
    <source>
        <strain evidence="1">KCA311</strain>
        <plasmid evidence="1">pKCA15</plasmid>
        <plasmid evidence="2">pKCA9</plasmid>
    </source>
</reference>
<proteinExistence type="predicted"/>
<protein>
    <recommendedName>
        <fullName evidence="3">EcsC family protein</fullName>
    </recommendedName>
</protein>
<geneLocation type="plasmid" evidence="1">
    <name>pKCA15</name>
</geneLocation>
<dbReference type="EMBL" id="KF559313">
    <property type="protein sequence ID" value="AJQ16959.1"/>
    <property type="molecule type" value="Genomic_DNA"/>
</dbReference>
<name>A0A0C5PB65_LATSK</name>
<sequence length="262" mass="28768">MDSGKQSLNNNKMLEAITNNDFRSLLNLVVENPIAHVNRSEYLAKVFKVTESDIINGHLDISLKERKKVAQKQITATVRNTTIISFLTGIPGGIAIAGTITGDIIQNMVYSIRLAQQLAYIYDFDDLIEEDGKIQTNGLLLFLGTMAGVNGSASLLRVSSSNAIKYASKQILGKPLMKTLWYPLLKKITRIVADKTLTKKGLASGIAKIVPVVGGVTSGSITMIGMEMSAKKLNSELLRGFEQNYSERDYEKDIKIIEAEII</sequence>
<accession>A0A0C5PB65</accession>
<dbReference type="RefSeq" id="WP_172685305.1">
    <property type="nucleotide sequence ID" value="NZ_CP187827.1"/>
</dbReference>
<keyword evidence="1" id="KW-0614">Plasmid</keyword>
<evidence type="ECO:0000313" key="1">
    <source>
        <dbReference type="EMBL" id="AJQ16959.1"/>
    </source>
</evidence>
<organism evidence="1">
    <name type="scientific">Latilactobacillus sakei</name>
    <name type="common">Lactobacillus sakei</name>
    <dbReference type="NCBI Taxonomy" id="1599"/>
    <lineage>
        <taxon>Bacteria</taxon>
        <taxon>Bacillati</taxon>
        <taxon>Bacillota</taxon>
        <taxon>Bacilli</taxon>
        <taxon>Lactobacillales</taxon>
        <taxon>Lactobacillaceae</taxon>
        <taxon>Latilactobacillus</taxon>
    </lineage>
</organism>
<evidence type="ECO:0008006" key="3">
    <source>
        <dbReference type="Google" id="ProtNLM"/>
    </source>
</evidence>
<dbReference type="AlphaFoldDB" id="A0A0C5PB65"/>
<dbReference type="EMBL" id="KF559314">
    <property type="protein sequence ID" value="AJQ16977.1"/>
    <property type="molecule type" value="Genomic_DNA"/>
</dbReference>
<geneLocation type="plasmid" evidence="2">
    <name>pKCA9</name>
</geneLocation>